<keyword evidence="13" id="KW-1185">Reference proteome</keyword>
<dbReference type="Proteomes" id="UP000714618">
    <property type="component" value="Unassembled WGS sequence"/>
</dbReference>
<evidence type="ECO:0000256" key="5">
    <source>
        <dbReference type="ARBA" id="ARBA00022729"/>
    </source>
</evidence>
<feature type="signal peptide" evidence="11">
    <location>
        <begin position="1"/>
        <end position="19"/>
    </location>
</feature>
<keyword evidence="4" id="KW-0858">Xylan degradation</keyword>
<evidence type="ECO:0000313" key="12">
    <source>
        <dbReference type="EMBL" id="CAD0087145.1"/>
    </source>
</evidence>
<comment type="caution">
    <text evidence="12">The sequence shown here is derived from an EMBL/GenBank/DDBJ whole genome shotgun (WGS) entry which is preliminary data.</text>
</comment>
<dbReference type="OrthoDB" id="424610at2759"/>
<dbReference type="PANTHER" id="PTHR38050:SF2">
    <property type="entry name" value="FERULOYL ESTERASE C-RELATED"/>
    <property type="match status" value="1"/>
</dbReference>
<sequence>MVSLRVTTLLLSLASFALAQSTNGLCSVTASTTSYTDSCGQQYTVYCSADSSPGSYASLNNVPDFATCMSYCSAAGPKTCTTVTYVGTTCYLKQSFSNIVRPSGGNTATIYYPPPAYPAPVANGQYRSSGCGTPLNSAISPGGASSVFYGNGSDGYLHSYNVHVPSGYDPNSAAPLILVFHGRGDSGSAVESGTGFSLGRINPYGIAVYPTAIKDSTGQPTWQGDPSWVGNSTINDLNFVRTLVANISSQYCIDTSRIFAAGFSNGGGLVNVLACDPTMSTVFNAFAPHSGAYYTQTGDSNTVCFPNTVLTNDLVHSTCSPSGRVPMIEFHGDGDGTIPYFGGGRRGYCLPAIPHWAQDWATRNSLTTDNTTTVTNNGTVTKAEFGSSSGLLGLVTQFRLANWPHQYSLGSNGGPIDAAAFSMDFFYRWTNPAGPSMDYLSSIYASTTSARVISCPSTLTITTTTTTSTSTSSSTVTTTTSSSSSSTPAITPASSLTTAITVSGSGTPVTSASAVSANGVSTSLNGYPVYTTTPSCPGSNGTYYYDPYTGTGVPNGLYYFIMCGYDLLSGANTNFAATTWQQCFAICDGYPTCTSFTFHQGTCFIKRVNSPYTYSGGDFVQASQNPVRGNLVTVTPGATTAGGVSTTSTSLAPAISQATYSCPANDEQRITDVNGYIYTLGCGNDTTGGGTLASGGRSFNDSQ</sequence>
<feature type="chain" id="PRO_5040371707" description="feruloyl esterase" evidence="11">
    <location>
        <begin position="20"/>
        <end position="703"/>
    </location>
</feature>
<protein>
    <recommendedName>
        <fullName evidence="2">feruloyl esterase</fullName>
        <ecNumber evidence="2">3.1.1.73</ecNumber>
    </recommendedName>
</protein>
<dbReference type="GO" id="GO:0005576">
    <property type="term" value="C:extracellular region"/>
    <property type="evidence" value="ECO:0007669"/>
    <property type="project" value="UniProtKB-SubCell"/>
</dbReference>
<accession>A0A9N8JFH4</accession>
<dbReference type="SUPFAM" id="SSF53474">
    <property type="entry name" value="alpha/beta-Hydrolases"/>
    <property type="match status" value="1"/>
</dbReference>
<keyword evidence="6" id="KW-0378">Hydrolase</keyword>
<dbReference type="Gene3D" id="3.50.4.10">
    <property type="entry name" value="Hepatocyte Growth Factor"/>
    <property type="match status" value="1"/>
</dbReference>
<keyword evidence="7" id="KW-0119">Carbohydrate metabolism</keyword>
<dbReference type="PANTHER" id="PTHR38050">
    <property type="match status" value="1"/>
</dbReference>
<keyword evidence="3" id="KW-0964">Secreted</keyword>
<dbReference type="Pfam" id="PF10503">
    <property type="entry name" value="Esterase_PHB"/>
    <property type="match status" value="1"/>
</dbReference>
<evidence type="ECO:0000256" key="7">
    <source>
        <dbReference type="ARBA" id="ARBA00023277"/>
    </source>
</evidence>
<keyword evidence="5 11" id="KW-0732">Signal</keyword>
<evidence type="ECO:0000256" key="9">
    <source>
        <dbReference type="ARBA" id="ARBA00034075"/>
    </source>
</evidence>
<gene>
    <name evidence="12" type="ORF">AWRI4233_LOCUS1239</name>
</gene>
<evidence type="ECO:0000256" key="4">
    <source>
        <dbReference type="ARBA" id="ARBA00022651"/>
    </source>
</evidence>
<dbReference type="InterPro" id="IPR043595">
    <property type="entry name" value="FaeB/C/D"/>
</dbReference>
<proteinExistence type="predicted"/>
<dbReference type="InterPro" id="IPR029058">
    <property type="entry name" value="AB_hydrolase_fold"/>
</dbReference>
<evidence type="ECO:0000256" key="11">
    <source>
        <dbReference type="SAM" id="SignalP"/>
    </source>
</evidence>
<keyword evidence="8" id="KW-0624">Polysaccharide degradation</keyword>
<dbReference type="GO" id="GO:0045493">
    <property type="term" value="P:xylan catabolic process"/>
    <property type="evidence" value="ECO:0007669"/>
    <property type="project" value="UniProtKB-KW"/>
</dbReference>
<evidence type="ECO:0000256" key="10">
    <source>
        <dbReference type="SAM" id="MobiDB-lite"/>
    </source>
</evidence>
<comment type="subcellular location">
    <subcellularLocation>
        <location evidence="1">Secreted</location>
    </subcellularLocation>
</comment>
<dbReference type="Gene3D" id="3.40.50.1820">
    <property type="entry name" value="alpha/beta hydrolase"/>
    <property type="match status" value="1"/>
</dbReference>
<feature type="region of interest" description="Disordered" evidence="10">
    <location>
        <begin position="464"/>
        <end position="489"/>
    </location>
</feature>
<evidence type="ECO:0000256" key="8">
    <source>
        <dbReference type="ARBA" id="ARBA00023326"/>
    </source>
</evidence>
<evidence type="ECO:0000256" key="1">
    <source>
        <dbReference type="ARBA" id="ARBA00004613"/>
    </source>
</evidence>
<dbReference type="EMBL" id="CAIJEO010000002">
    <property type="protein sequence ID" value="CAD0087145.1"/>
    <property type="molecule type" value="Genomic_DNA"/>
</dbReference>
<reference evidence="12" key="1">
    <citation type="submission" date="2020-06" db="EMBL/GenBank/DDBJ databases">
        <authorList>
            <person name="Onetto C."/>
        </authorList>
    </citation>
    <scope>NUCLEOTIDE SEQUENCE</scope>
</reference>
<dbReference type="InterPro" id="IPR010126">
    <property type="entry name" value="Esterase_phb"/>
</dbReference>
<dbReference type="AlphaFoldDB" id="A0A9N8JFH4"/>
<evidence type="ECO:0000256" key="3">
    <source>
        <dbReference type="ARBA" id="ARBA00022525"/>
    </source>
</evidence>
<evidence type="ECO:0000313" key="13">
    <source>
        <dbReference type="Proteomes" id="UP000714618"/>
    </source>
</evidence>
<organism evidence="12 13">
    <name type="scientific">Aureobasidium mustum</name>
    <dbReference type="NCBI Taxonomy" id="2773714"/>
    <lineage>
        <taxon>Eukaryota</taxon>
        <taxon>Fungi</taxon>
        <taxon>Dikarya</taxon>
        <taxon>Ascomycota</taxon>
        <taxon>Pezizomycotina</taxon>
        <taxon>Dothideomycetes</taxon>
        <taxon>Dothideomycetidae</taxon>
        <taxon>Dothideales</taxon>
        <taxon>Saccotheciaceae</taxon>
        <taxon>Aureobasidium</taxon>
    </lineage>
</organism>
<comment type="catalytic activity">
    <reaction evidence="9">
        <text>feruloyl-polysaccharide + H2O = ferulate + polysaccharide.</text>
        <dbReference type="EC" id="3.1.1.73"/>
    </reaction>
</comment>
<name>A0A9N8JFH4_9PEZI</name>
<evidence type="ECO:0000256" key="6">
    <source>
        <dbReference type="ARBA" id="ARBA00022801"/>
    </source>
</evidence>
<evidence type="ECO:0000256" key="2">
    <source>
        <dbReference type="ARBA" id="ARBA00013091"/>
    </source>
</evidence>
<dbReference type="GO" id="GO:0030600">
    <property type="term" value="F:feruloyl esterase activity"/>
    <property type="evidence" value="ECO:0007669"/>
    <property type="project" value="UniProtKB-EC"/>
</dbReference>
<dbReference type="EC" id="3.1.1.73" evidence="2"/>